<feature type="chain" id="PRO_5040992906" description="Allergen Asp f 4" evidence="1">
    <location>
        <begin position="21"/>
        <end position="468"/>
    </location>
</feature>
<evidence type="ECO:0008006" key="4">
    <source>
        <dbReference type="Google" id="ProtNLM"/>
    </source>
</evidence>
<reference evidence="2" key="1">
    <citation type="submission" date="2022-11" db="EMBL/GenBank/DDBJ databases">
        <authorList>
            <person name="Petersen C."/>
        </authorList>
    </citation>
    <scope>NUCLEOTIDE SEQUENCE</scope>
    <source>
        <strain evidence="2">IBT 29864</strain>
    </source>
</reference>
<accession>A0A9W9RZB4</accession>
<gene>
    <name evidence="2" type="ORF">N7496_008911</name>
</gene>
<dbReference type="GO" id="GO:0005576">
    <property type="term" value="C:extracellular region"/>
    <property type="evidence" value="ECO:0007669"/>
    <property type="project" value="InterPro"/>
</dbReference>
<dbReference type="RefSeq" id="XP_056553893.1">
    <property type="nucleotide sequence ID" value="XM_056701830.1"/>
</dbReference>
<evidence type="ECO:0000256" key="1">
    <source>
        <dbReference type="SAM" id="SignalP"/>
    </source>
</evidence>
<dbReference type="GeneID" id="81441009"/>
<feature type="signal peptide" evidence="1">
    <location>
        <begin position="1"/>
        <end position="20"/>
    </location>
</feature>
<proteinExistence type="predicted"/>
<protein>
    <recommendedName>
        <fullName evidence="4">Allergen Asp f 4</fullName>
    </recommendedName>
</protein>
<organism evidence="2 3">
    <name type="scientific">Penicillium cataractarum</name>
    <dbReference type="NCBI Taxonomy" id="2100454"/>
    <lineage>
        <taxon>Eukaryota</taxon>
        <taxon>Fungi</taxon>
        <taxon>Dikarya</taxon>
        <taxon>Ascomycota</taxon>
        <taxon>Pezizomycotina</taxon>
        <taxon>Eurotiomycetes</taxon>
        <taxon>Eurotiomycetidae</taxon>
        <taxon>Eurotiales</taxon>
        <taxon>Aspergillaceae</taxon>
        <taxon>Penicillium</taxon>
    </lineage>
</organism>
<keyword evidence="3" id="KW-1185">Reference proteome</keyword>
<comment type="caution">
    <text evidence="2">The sequence shown here is derived from an EMBL/GenBank/DDBJ whole genome shotgun (WGS) entry which is preliminary data.</text>
</comment>
<dbReference type="GO" id="GO:0019863">
    <property type="term" value="F:IgE binding"/>
    <property type="evidence" value="ECO:0007669"/>
    <property type="project" value="InterPro"/>
</dbReference>
<evidence type="ECO:0000313" key="3">
    <source>
        <dbReference type="Proteomes" id="UP001147782"/>
    </source>
</evidence>
<keyword evidence="1" id="KW-0732">Signal</keyword>
<dbReference type="PANTHER" id="PTHR42039">
    <property type="entry name" value="PUTATIVE (AFU_ORTHOLOGUE AFUA_3G02940)-RELATED"/>
    <property type="match status" value="1"/>
</dbReference>
<dbReference type="AlphaFoldDB" id="A0A9W9RZB4"/>
<dbReference type="OrthoDB" id="118256at2759"/>
<dbReference type="Pfam" id="PF25312">
    <property type="entry name" value="Allergen_Asp_f_4"/>
    <property type="match status" value="1"/>
</dbReference>
<evidence type="ECO:0000313" key="2">
    <source>
        <dbReference type="EMBL" id="KAJ5369151.1"/>
    </source>
</evidence>
<dbReference type="InterPro" id="IPR038903">
    <property type="entry name" value="Allergen_Asp_f_4"/>
</dbReference>
<sequence length="468" mass="50293">MRWGISIPLLAVIGVEHAFASHYHHGRPHHVHLKPHAQQLEPRDVDWADRIPANMMLEIRTITKTVFEDCVSTNTIDPATNIIFAQLIHVPTNGVAVPAPAVPEPPKQEWTNAMPMPTQSMPSQSMPTLANVAKPVPAQDEQTTTVHTTKTVTEIKTVSVSASISNVVPSSANSSVETRIELVPPAPTAPTKLDASPAPGLLPSLPQLPQALEDASKNVVSDLPLSGLPSLPLSQILIPNGPAVPANLDWTALPKDGDFAIDRFGGRSKPSGTHIKYHGNVGIPWGSNVISVSPTKAHRYKYVVRFTGSNTEPWTITIWNKVGPDGKMDGWYGHSALTFVLAPGETRYVAFDEDSEGAWGAAPGTDGLPVDNWGGFTSTWGEFSFGDAENDGWSGWDVSAIQAQIAHQDVQGMRICMADGKGCSIITPQAKKVVNAYTEADRHHDGIGGAAAPGPVRLMVDINYQEYQ</sequence>
<dbReference type="EMBL" id="JAPZBS010000007">
    <property type="protein sequence ID" value="KAJ5369151.1"/>
    <property type="molecule type" value="Genomic_DNA"/>
</dbReference>
<dbReference type="Proteomes" id="UP001147782">
    <property type="component" value="Unassembled WGS sequence"/>
</dbReference>
<dbReference type="PANTHER" id="PTHR42039:SF2">
    <property type="entry name" value="ALLERGEN ASP F4 (AFU_ORTHOLOGUE AFUA_2G03830)-RELATED"/>
    <property type="match status" value="1"/>
</dbReference>
<reference evidence="2" key="2">
    <citation type="journal article" date="2023" name="IMA Fungus">
        <title>Comparative genomic study of the Penicillium genus elucidates a diverse pangenome and 15 lateral gene transfer events.</title>
        <authorList>
            <person name="Petersen C."/>
            <person name="Sorensen T."/>
            <person name="Nielsen M.R."/>
            <person name="Sondergaard T.E."/>
            <person name="Sorensen J.L."/>
            <person name="Fitzpatrick D.A."/>
            <person name="Frisvad J.C."/>
            <person name="Nielsen K.L."/>
        </authorList>
    </citation>
    <scope>NUCLEOTIDE SEQUENCE</scope>
    <source>
        <strain evidence="2">IBT 29864</strain>
    </source>
</reference>
<name>A0A9W9RZB4_9EURO</name>